<gene>
    <name evidence="1" type="ORF">ANCCAN_08983</name>
</gene>
<accession>A0A368GPS1</accession>
<sequence length="114" mass="12811">MLNFFQVCFSWILKTPSSPSCMQTCETGRLFAAVDSNSAERRDEEDGQRPANDVRLDVAGPLLLLRALRALGFRCDSLRLCGVLFALHGLHIGEEEARRLVRDYLTKNPLLTSE</sequence>
<evidence type="ECO:0000313" key="1">
    <source>
        <dbReference type="EMBL" id="RCN45050.1"/>
    </source>
</evidence>
<comment type="caution">
    <text evidence="1">The sequence shown here is derived from an EMBL/GenBank/DDBJ whole genome shotgun (WGS) entry which is preliminary data.</text>
</comment>
<dbReference type="EMBL" id="JOJR01000113">
    <property type="protein sequence ID" value="RCN45050.1"/>
    <property type="molecule type" value="Genomic_DNA"/>
</dbReference>
<dbReference type="AlphaFoldDB" id="A0A368GPS1"/>
<dbReference type="Proteomes" id="UP000252519">
    <property type="component" value="Unassembled WGS sequence"/>
</dbReference>
<organism evidence="1 2">
    <name type="scientific">Ancylostoma caninum</name>
    <name type="common">Dog hookworm</name>
    <dbReference type="NCBI Taxonomy" id="29170"/>
    <lineage>
        <taxon>Eukaryota</taxon>
        <taxon>Metazoa</taxon>
        <taxon>Ecdysozoa</taxon>
        <taxon>Nematoda</taxon>
        <taxon>Chromadorea</taxon>
        <taxon>Rhabditida</taxon>
        <taxon>Rhabditina</taxon>
        <taxon>Rhabditomorpha</taxon>
        <taxon>Strongyloidea</taxon>
        <taxon>Ancylostomatidae</taxon>
        <taxon>Ancylostomatinae</taxon>
        <taxon>Ancylostoma</taxon>
    </lineage>
</organism>
<protein>
    <submittedName>
        <fullName evidence="1">Uncharacterized protein</fullName>
    </submittedName>
</protein>
<evidence type="ECO:0000313" key="2">
    <source>
        <dbReference type="Proteomes" id="UP000252519"/>
    </source>
</evidence>
<reference evidence="1 2" key="1">
    <citation type="submission" date="2014-10" db="EMBL/GenBank/DDBJ databases">
        <title>Draft genome of the hookworm Ancylostoma caninum.</title>
        <authorList>
            <person name="Mitreva M."/>
        </authorList>
    </citation>
    <scope>NUCLEOTIDE SEQUENCE [LARGE SCALE GENOMIC DNA]</scope>
    <source>
        <strain evidence="1 2">Baltimore</strain>
    </source>
</reference>
<proteinExistence type="predicted"/>
<name>A0A368GPS1_ANCCA</name>
<keyword evidence="2" id="KW-1185">Reference proteome</keyword>